<evidence type="ECO:0000313" key="2">
    <source>
        <dbReference type="Proteomes" id="UP000504693"/>
    </source>
</evidence>
<dbReference type="AlphaFoldDB" id="A0A7D4CBN8"/>
<accession>A0A7D4CBN8</accession>
<protein>
    <submittedName>
        <fullName evidence="1">Uncharacterized protein</fullName>
    </submittedName>
</protein>
<dbReference type="RefSeq" id="WP_173211955.1">
    <property type="nucleotide sequence ID" value="NZ_CP053921.1"/>
</dbReference>
<keyword evidence="2" id="KW-1185">Reference proteome</keyword>
<dbReference type="EMBL" id="CP053921">
    <property type="protein sequence ID" value="QKG70069.1"/>
    <property type="molecule type" value="Genomic_DNA"/>
</dbReference>
<sequence>MGPPSNPAQDILSDATAVHLRREIKEIPLMQSAPIYTAQDPLSGDIMDGAE</sequence>
<gene>
    <name evidence="1" type="ORF">HQR01_01040</name>
</gene>
<name>A0A7D4CBN8_9SPHN</name>
<organism evidence="1 2">
    <name type="scientific">Erythrobacter mangrovi</name>
    <dbReference type="NCBI Taxonomy" id="2739433"/>
    <lineage>
        <taxon>Bacteria</taxon>
        <taxon>Pseudomonadati</taxon>
        <taxon>Pseudomonadota</taxon>
        <taxon>Alphaproteobacteria</taxon>
        <taxon>Sphingomonadales</taxon>
        <taxon>Erythrobacteraceae</taxon>
        <taxon>Erythrobacter/Porphyrobacter group</taxon>
        <taxon>Erythrobacter</taxon>
    </lineage>
</organism>
<dbReference type="KEGG" id="emv:HQR01_01040"/>
<proteinExistence type="predicted"/>
<reference evidence="1 2" key="1">
    <citation type="submission" date="2020-05" db="EMBL/GenBank/DDBJ databases">
        <title>Erythrobacter mangrovi sp. nov., isolated from rhizosphere soil of mangrove plant (Kandelia candel).</title>
        <authorList>
            <person name="Ye Y.H."/>
        </authorList>
    </citation>
    <scope>NUCLEOTIDE SEQUENCE [LARGE SCALE GENOMIC DNA]</scope>
    <source>
        <strain evidence="1 2">EB310</strain>
    </source>
</reference>
<dbReference type="Proteomes" id="UP000504693">
    <property type="component" value="Chromosome"/>
</dbReference>
<evidence type="ECO:0000313" key="1">
    <source>
        <dbReference type="EMBL" id="QKG70069.1"/>
    </source>
</evidence>